<dbReference type="OrthoDB" id="10062307at2759"/>
<dbReference type="Proteomes" id="UP000230750">
    <property type="component" value="Unassembled WGS sequence"/>
</dbReference>
<proteinExistence type="predicted"/>
<dbReference type="AlphaFoldDB" id="A0A2G8LED9"/>
<sequence>MATDPLTETSVFGISLKAETLPGSPSPKQDTILGSVVIPFHTGKPVVVLRERLQEQIDTLPTSYRFLTKQRWPLQLNQEEYLPFKHLINNEGVICIQHHHDNKRVGIITTEGRALGFVFLSDLNLKVSHLRKAINFQLTDVQEFWNNSWVFLDNNSWPLSTKQEEDITVLEVLYNSQVQVQFGRRGGSPKHKVATPILKKDNSFSPPAKIQKVQSSGSSSSEDAICYTQPHTMAPLQSITEADSPTKTNSQSAKQILISYVRAEASEYALDLKAELENLNLSVYLDVQEYFVAVTGRTA</sequence>
<dbReference type="STRING" id="307972.A0A2G8LED9"/>
<organism evidence="1 2">
    <name type="scientific">Stichopus japonicus</name>
    <name type="common">Sea cucumber</name>
    <dbReference type="NCBI Taxonomy" id="307972"/>
    <lineage>
        <taxon>Eukaryota</taxon>
        <taxon>Metazoa</taxon>
        <taxon>Echinodermata</taxon>
        <taxon>Eleutherozoa</taxon>
        <taxon>Echinozoa</taxon>
        <taxon>Holothuroidea</taxon>
        <taxon>Aspidochirotacea</taxon>
        <taxon>Aspidochirotida</taxon>
        <taxon>Stichopodidae</taxon>
        <taxon>Apostichopus</taxon>
    </lineage>
</organism>
<keyword evidence="2" id="KW-1185">Reference proteome</keyword>
<name>A0A2G8LED9_STIJA</name>
<protein>
    <submittedName>
        <fullName evidence="1">Uncharacterized protein</fullName>
    </submittedName>
</protein>
<accession>A0A2G8LED9</accession>
<comment type="caution">
    <text evidence="1">The sequence shown here is derived from an EMBL/GenBank/DDBJ whole genome shotgun (WGS) entry which is preliminary data.</text>
</comment>
<reference evidence="1 2" key="1">
    <citation type="journal article" date="2017" name="PLoS Biol.">
        <title>The sea cucumber genome provides insights into morphological evolution and visceral regeneration.</title>
        <authorList>
            <person name="Zhang X."/>
            <person name="Sun L."/>
            <person name="Yuan J."/>
            <person name="Sun Y."/>
            <person name="Gao Y."/>
            <person name="Zhang L."/>
            <person name="Li S."/>
            <person name="Dai H."/>
            <person name="Hamel J.F."/>
            <person name="Liu C."/>
            <person name="Yu Y."/>
            <person name="Liu S."/>
            <person name="Lin W."/>
            <person name="Guo K."/>
            <person name="Jin S."/>
            <person name="Xu P."/>
            <person name="Storey K.B."/>
            <person name="Huan P."/>
            <person name="Zhang T."/>
            <person name="Zhou Y."/>
            <person name="Zhang J."/>
            <person name="Lin C."/>
            <person name="Li X."/>
            <person name="Xing L."/>
            <person name="Huo D."/>
            <person name="Sun M."/>
            <person name="Wang L."/>
            <person name="Mercier A."/>
            <person name="Li F."/>
            <person name="Yang H."/>
            <person name="Xiang J."/>
        </authorList>
    </citation>
    <scope>NUCLEOTIDE SEQUENCE [LARGE SCALE GENOMIC DNA]</scope>
    <source>
        <strain evidence="1">Shaxun</strain>
        <tissue evidence="1">Muscle</tissue>
    </source>
</reference>
<evidence type="ECO:0000313" key="1">
    <source>
        <dbReference type="EMBL" id="PIK58585.1"/>
    </source>
</evidence>
<evidence type="ECO:0000313" key="2">
    <source>
        <dbReference type="Proteomes" id="UP000230750"/>
    </source>
</evidence>
<gene>
    <name evidence="1" type="ORF">BSL78_04491</name>
</gene>
<dbReference type="EMBL" id="MRZV01000108">
    <property type="protein sequence ID" value="PIK58585.1"/>
    <property type="molecule type" value="Genomic_DNA"/>
</dbReference>